<feature type="transmembrane region" description="Helical" evidence="6">
    <location>
        <begin position="130"/>
        <end position="150"/>
    </location>
</feature>
<evidence type="ECO:0000259" key="7">
    <source>
        <dbReference type="Pfam" id="PF20684"/>
    </source>
</evidence>
<keyword evidence="2 6" id="KW-0812">Transmembrane</keyword>
<proteinExistence type="inferred from homology"/>
<protein>
    <recommendedName>
        <fullName evidence="7">Rhodopsin domain-containing protein</fullName>
    </recommendedName>
</protein>
<keyword evidence="3 6" id="KW-1133">Transmembrane helix</keyword>
<feature type="domain" description="Rhodopsin" evidence="7">
    <location>
        <begin position="37"/>
        <end position="275"/>
    </location>
</feature>
<evidence type="ECO:0000256" key="3">
    <source>
        <dbReference type="ARBA" id="ARBA00022989"/>
    </source>
</evidence>
<comment type="subcellular location">
    <subcellularLocation>
        <location evidence="1">Membrane</location>
        <topology evidence="1">Multi-pass membrane protein</topology>
    </subcellularLocation>
</comment>
<dbReference type="EMBL" id="LFIW01001378">
    <property type="protein sequence ID" value="KZL82622.1"/>
    <property type="molecule type" value="Genomic_DNA"/>
</dbReference>
<reference evidence="8 9" key="1">
    <citation type="submission" date="2015-06" db="EMBL/GenBank/DDBJ databases">
        <title>Survival trade-offs in plant roots during colonization by closely related pathogenic and mutualistic fungi.</title>
        <authorList>
            <person name="Hacquard S."/>
            <person name="Kracher B."/>
            <person name="Hiruma K."/>
            <person name="Weinman A."/>
            <person name="Muench P."/>
            <person name="Garrido Oter R."/>
            <person name="Ver Loren van Themaat E."/>
            <person name="Dallerey J.-F."/>
            <person name="Damm U."/>
            <person name="Henrissat B."/>
            <person name="Lespinet O."/>
            <person name="Thon M."/>
            <person name="Kemen E."/>
            <person name="McHardy A.C."/>
            <person name="Schulze-Lefert P."/>
            <person name="O'Connell R.J."/>
        </authorList>
    </citation>
    <scope>NUCLEOTIDE SEQUENCE [LARGE SCALE GENOMIC DNA]</scope>
    <source>
        <strain evidence="8 9">MAFF 238704</strain>
    </source>
</reference>
<evidence type="ECO:0000256" key="2">
    <source>
        <dbReference type="ARBA" id="ARBA00022692"/>
    </source>
</evidence>
<feature type="transmembrane region" description="Helical" evidence="6">
    <location>
        <begin position="16"/>
        <end position="41"/>
    </location>
</feature>
<organism evidence="8 9">
    <name type="scientific">Colletotrichum incanum</name>
    <name type="common">Soybean anthracnose fungus</name>
    <dbReference type="NCBI Taxonomy" id="1573173"/>
    <lineage>
        <taxon>Eukaryota</taxon>
        <taxon>Fungi</taxon>
        <taxon>Dikarya</taxon>
        <taxon>Ascomycota</taxon>
        <taxon>Pezizomycotina</taxon>
        <taxon>Sordariomycetes</taxon>
        <taxon>Hypocreomycetidae</taxon>
        <taxon>Glomerellales</taxon>
        <taxon>Glomerellaceae</taxon>
        <taxon>Colletotrichum</taxon>
        <taxon>Colletotrichum spaethianum species complex</taxon>
    </lineage>
</organism>
<evidence type="ECO:0000256" key="1">
    <source>
        <dbReference type="ARBA" id="ARBA00004141"/>
    </source>
</evidence>
<feature type="transmembrane region" description="Helical" evidence="6">
    <location>
        <begin position="249"/>
        <end position="270"/>
    </location>
</feature>
<dbReference type="PANTHER" id="PTHR33048">
    <property type="entry name" value="PTH11-LIKE INTEGRAL MEMBRANE PROTEIN (AFU_ORTHOLOGUE AFUA_5G11245)"/>
    <property type="match status" value="1"/>
</dbReference>
<accession>A0A161XZL7</accession>
<comment type="caution">
    <text evidence="8">The sequence shown here is derived from an EMBL/GenBank/DDBJ whole genome shotgun (WGS) entry which is preliminary data.</text>
</comment>
<evidence type="ECO:0000256" key="6">
    <source>
        <dbReference type="SAM" id="Phobius"/>
    </source>
</evidence>
<keyword evidence="4 6" id="KW-0472">Membrane</keyword>
<evidence type="ECO:0000313" key="8">
    <source>
        <dbReference type="EMBL" id="KZL82622.1"/>
    </source>
</evidence>
<evidence type="ECO:0000256" key="5">
    <source>
        <dbReference type="ARBA" id="ARBA00038359"/>
    </source>
</evidence>
<dbReference type="Proteomes" id="UP000076584">
    <property type="component" value="Unassembled WGS sequence"/>
</dbReference>
<evidence type="ECO:0000313" key="9">
    <source>
        <dbReference type="Proteomes" id="UP000076584"/>
    </source>
</evidence>
<dbReference type="InterPro" id="IPR049326">
    <property type="entry name" value="Rhodopsin_dom_fungi"/>
</dbReference>
<name>A0A161XZL7_COLIC</name>
<dbReference type="AlphaFoldDB" id="A0A161XZL7"/>
<dbReference type="GO" id="GO:0016020">
    <property type="term" value="C:membrane"/>
    <property type="evidence" value="ECO:0007669"/>
    <property type="project" value="UniProtKB-SubCell"/>
</dbReference>
<dbReference type="InterPro" id="IPR052337">
    <property type="entry name" value="SAT4-like"/>
</dbReference>
<feature type="transmembrane region" description="Helical" evidence="6">
    <location>
        <begin position="211"/>
        <end position="229"/>
    </location>
</feature>
<keyword evidence="9" id="KW-1185">Reference proteome</keyword>
<dbReference type="PANTHER" id="PTHR33048:SF15">
    <property type="entry name" value="INTEGRAL MEMBRANE PROTEIN"/>
    <property type="match status" value="1"/>
</dbReference>
<dbReference type="STRING" id="1573173.A0A161XZL7"/>
<gene>
    <name evidence="8" type="ORF">CI238_04176</name>
</gene>
<evidence type="ECO:0000256" key="4">
    <source>
        <dbReference type="ARBA" id="ARBA00023136"/>
    </source>
</evidence>
<sequence length="386" mass="42121">MASSSDLWHRVEPQGLALSIVVTGTIFIALTTVVVAMRSWVRFRTKNAGIDDLAMIAGYMINIVHTSVVVRGCFTGVGSRDAILNEATRIEGLKSLLIWQASYSACLCFIKASISITLMRITKHKVYHRILSGLVIFCAIVSLTSIVVVLNQCHPLDRYWDKAVPGTCLTPASATAMSYISSAVNVTTDISVATIPIFLLRHIQMRPQLKLYIQLIFGLGLVAGVASIVRLGFTDAYMDTTDFLHDTGKVVLCTVFECGLGIIAGSLPILRTFFARLAKDYSTDAEKGHHSGGDETNLVTFSHYNVKKEFGSESDTYVTIAEEGNESDGDSTEIVNHDAKSSAAINQQAITVTTDLHQTSDRVNELKSEEMRTTTEVRVKVKATST</sequence>
<feature type="transmembrane region" description="Helical" evidence="6">
    <location>
        <begin position="179"/>
        <end position="199"/>
    </location>
</feature>
<comment type="similarity">
    <text evidence="5">Belongs to the SAT4 family.</text>
</comment>
<dbReference type="Pfam" id="PF20684">
    <property type="entry name" value="Fung_rhodopsin"/>
    <property type="match status" value="1"/>
</dbReference>